<organism evidence="10 11">
    <name type="scientific">Dioscorea cayennensis subsp. rotundata</name>
    <name type="common">White Guinea yam</name>
    <name type="synonym">Dioscorea rotundata</name>
    <dbReference type="NCBI Taxonomy" id="55577"/>
    <lineage>
        <taxon>Eukaryota</taxon>
        <taxon>Viridiplantae</taxon>
        <taxon>Streptophyta</taxon>
        <taxon>Embryophyta</taxon>
        <taxon>Tracheophyta</taxon>
        <taxon>Spermatophyta</taxon>
        <taxon>Magnoliopsida</taxon>
        <taxon>Liliopsida</taxon>
        <taxon>Dioscoreales</taxon>
        <taxon>Dioscoreaceae</taxon>
        <taxon>Dioscorea</taxon>
    </lineage>
</organism>
<dbReference type="InterPro" id="IPR027806">
    <property type="entry name" value="HARBI1_dom"/>
</dbReference>
<keyword evidence="4" id="KW-0540">Nuclease</keyword>
<dbReference type="RefSeq" id="XP_039128882.1">
    <property type="nucleotide sequence ID" value="XM_039272948.1"/>
</dbReference>
<evidence type="ECO:0000256" key="8">
    <source>
        <dbReference type="SAM" id="Phobius"/>
    </source>
</evidence>
<keyword evidence="8" id="KW-1133">Transmembrane helix</keyword>
<evidence type="ECO:0000256" key="1">
    <source>
        <dbReference type="ARBA" id="ARBA00001968"/>
    </source>
</evidence>
<keyword evidence="5" id="KW-0479">Metal-binding</keyword>
<feature type="domain" description="DDE Tnp4" evidence="9">
    <location>
        <begin position="97"/>
        <end position="257"/>
    </location>
</feature>
<evidence type="ECO:0000256" key="7">
    <source>
        <dbReference type="ARBA" id="ARBA00023242"/>
    </source>
</evidence>
<evidence type="ECO:0000256" key="4">
    <source>
        <dbReference type="ARBA" id="ARBA00022722"/>
    </source>
</evidence>
<accession>A0AB40BN35</accession>
<dbReference type="PANTHER" id="PTHR22930">
    <property type="match status" value="1"/>
</dbReference>
<dbReference type="GO" id="GO:0005634">
    <property type="term" value="C:nucleus"/>
    <property type="evidence" value="ECO:0007669"/>
    <property type="project" value="UniProtKB-SubCell"/>
</dbReference>
<protein>
    <submittedName>
        <fullName evidence="11">Protein ALP1-like</fullName>
    </submittedName>
</protein>
<comment type="subcellular location">
    <subcellularLocation>
        <location evidence="2">Nucleus</location>
    </subcellularLocation>
</comment>
<evidence type="ECO:0000256" key="2">
    <source>
        <dbReference type="ARBA" id="ARBA00004123"/>
    </source>
</evidence>
<dbReference type="PANTHER" id="PTHR22930:SF259">
    <property type="entry name" value="OS08G0106900 PROTEIN"/>
    <property type="match status" value="1"/>
</dbReference>
<keyword evidence="8" id="KW-0472">Membrane</keyword>
<reference evidence="11" key="1">
    <citation type="submission" date="2025-08" db="UniProtKB">
        <authorList>
            <consortium name="RefSeq"/>
        </authorList>
    </citation>
    <scope>IDENTIFICATION</scope>
</reference>
<dbReference type="GO" id="GO:0016787">
    <property type="term" value="F:hydrolase activity"/>
    <property type="evidence" value="ECO:0007669"/>
    <property type="project" value="UniProtKB-KW"/>
</dbReference>
<dbReference type="Pfam" id="PF13359">
    <property type="entry name" value="DDE_Tnp_4"/>
    <property type="match status" value="1"/>
</dbReference>
<keyword evidence="10" id="KW-1185">Reference proteome</keyword>
<sequence length="316" mass="36872">MDSWALDERVRPLAPAFATFVVIVAVLFEELHILRTSRCLIPSLFRDLPRKRYFNNVLRALCALRDDYVQPPNGTCHPEIETNPNWYPFFKDCIGLLDGTHIDASVPIHELPHFRGRKGPTQNILAGVNPDLRFTYVLAGWEGSANDFTVLRDALSQPQPEYLKLIEGKYYLVDAGYTTMNSFIALYRGVKYHLKEHNGRVPLNHKELFNLRHSMLRSRVERAFAILKNRFKILTSHHFFPYKTQVLLVIACCIIHNYISGIDPNDQILRNGNMQEEHLVLSQSRSQRDQREENRQWVELRDNIAIEMWHQYSSRT</sequence>
<dbReference type="InterPro" id="IPR045249">
    <property type="entry name" value="HARBI1-like"/>
</dbReference>
<comment type="similarity">
    <text evidence="3">Belongs to the HARBI1 family.</text>
</comment>
<evidence type="ECO:0000256" key="3">
    <source>
        <dbReference type="ARBA" id="ARBA00006958"/>
    </source>
</evidence>
<evidence type="ECO:0000256" key="6">
    <source>
        <dbReference type="ARBA" id="ARBA00022801"/>
    </source>
</evidence>
<evidence type="ECO:0000313" key="10">
    <source>
        <dbReference type="Proteomes" id="UP001515500"/>
    </source>
</evidence>
<comment type="cofactor">
    <cofactor evidence="1">
        <name>a divalent metal cation</name>
        <dbReference type="ChEBI" id="CHEBI:60240"/>
    </cofactor>
</comment>
<gene>
    <name evidence="11" type="primary">LOC120265013</name>
</gene>
<evidence type="ECO:0000313" key="11">
    <source>
        <dbReference type="RefSeq" id="XP_039128882.1"/>
    </source>
</evidence>
<proteinExistence type="inferred from homology"/>
<dbReference type="GO" id="GO:0004518">
    <property type="term" value="F:nuclease activity"/>
    <property type="evidence" value="ECO:0007669"/>
    <property type="project" value="UniProtKB-KW"/>
</dbReference>
<evidence type="ECO:0000256" key="5">
    <source>
        <dbReference type="ARBA" id="ARBA00022723"/>
    </source>
</evidence>
<feature type="transmembrane region" description="Helical" evidence="8">
    <location>
        <begin position="12"/>
        <end position="28"/>
    </location>
</feature>
<name>A0AB40BN35_DIOCR</name>
<dbReference type="Proteomes" id="UP001515500">
    <property type="component" value="Chromosome 7"/>
</dbReference>
<dbReference type="AlphaFoldDB" id="A0AB40BN35"/>
<dbReference type="GeneID" id="120265013"/>
<keyword evidence="7" id="KW-0539">Nucleus</keyword>
<dbReference type="GO" id="GO:0046872">
    <property type="term" value="F:metal ion binding"/>
    <property type="evidence" value="ECO:0007669"/>
    <property type="project" value="UniProtKB-KW"/>
</dbReference>
<keyword evidence="8" id="KW-0812">Transmembrane</keyword>
<keyword evidence="6" id="KW-0378">Hydrolase</keyword>
<evidence type="ECO:0000259" key="9">
    <source>
        <dbReference type="Pfam" id="PF13359"/>
    </source>
</evidence>